<dbReference type="InterPro" id="IPR036259">
    <property type="entry name" value="MFS_trans_sf"/>
</dbReference>
<feature type="region of interest" description="Disordered" evidence="3">
    <location>
        <begin position="1"/>
        <end position="20"/>
    </location>
</feature>
<dbReference type="SUPFAM" id="SSF103473">
    <property type="entry name" value="MFS general substrate transporter"/>
    <property type="match status" value="1"/>
</dbReference>
<dbReference type="EMBL" id="JAANIU010001066">
    <property type="protein sequence ID" value="KAG1568771.1"/>
    <property type="molecule type" value="Genomic_DNA"/>
</dbReference>
<name>A0A9P6Z1K0_9FUNG</name>
<keyword evidence="4" id="KW-0812">Transmembrane</keyword>
<dbReference type="GO" id="GO:0022857">
    <property type="term" value="F:transmembrane transporter activity"/>
    <property type="evidence" value="ECO:0007669"/>
    <property type="project" value="InterPro"/>
</dbReference>
<feature type="transmembrane region" description="Helical" evidence="4">
    <location>
        <begin position="290"/>
        <end position="312"/>
    </location>
</feature>
<dbReference type="PROSITE" id="PS50850">
    <property type="entry name" value="MFS"/>
    <property type="match status" value="1"/>
</dbReference>
<evidence type="ECO:0000256" key="1">
    <source>
        <dbReference type="ARBA" id="ARBA00004141"/>
    </source>
</evidence>
<proteinExistence type="inferred from homology"/>
<comment type="similarity">
    <text evidence="2">Belongs to the major facilitator superfamily. Monocarboxylate porter (TC 2.A.1.13) family.</text>
</comment>
<dbReference type="PANTHER" id="PTHR11360:SF284">
    <property type="entry name" value="EG:103B4.3 PROTEIN-RELATED"/>
    <property type="match status" value="1"/>
</dbReference>
<evidence type="ECO:0000313" key="6">
    <source>
        <dbReference type="EMBL" id="KAG1568771.1"/>
    </source>
</evidence>
<accession>A0A9P6Z1K0</accession>
<dbReference type="InterPro" id="IPR050327">
    <property type="entry name" value="Proton-linked_MCT"/>
</dbReference>
<feature type="transmembrane region" description="Helical" evidence="4">
    <location>
        <begin position="181"/>
        <end position="204"/>
    </location>
</feature>
<feature type="transmembrane region" description="Helical" evidence="4">
    <location>
        <begin position="249"/>
        <end position="269"/>
    </location>
</feature>
<protein>
    <recommendedName>
        <fullName evidence="5">Major facilitator superfamily (MFS) profile domain-containing protein</fullName>
    </recommendedName>
</protein>
<keyword evidence="7" id="KW-1185">Reference proteome</keyword>
<feature type="domain" description="Major facilitator superfamily (MFS) profile" evidence="5">
    <location>
        <begin position="85"/>
        <end position="318"/>
    </location>
</feature>
<reference evidence="6 7" key="1">
    <citation type="journal article" date="2020" name="Microb. Genom.">
        <title>Genetic diversity of clinical and environmental Mucorales isolates obtained from an investigation of mucormycosis cases among solid organ transplant recipients.</title>
        <authorList>
            <person name="Nguyen M.H."/>
            <person name="Kaul D."/>
            <person name="Muto C."/>
            <person name="Cheng S.J."/>
            <person name="Richter R.A."/>
            <person name="Bruno V.M."/>
            <person name="Liu G."/>
            <person name="Beyhan S."/>
            <person name="Sundermann A.J."/>
            <person name="Mounaud S."/>
            <person name="Pasculle A.W."/>
            <person name="Nierman W.C."/>
            <person name="Driscoll E."/>
            <person name="Cumbie R."/>
            <person name="Clancy C.J."/>
            <person name="Dupont C.L."/>
        </authorList>
    </citation>
    <scope>NUCLEOTIDE SEQUENCE [LARGE SCALE GENOMIC DNA]</scope>
    <source>
        <strain evidence="6 7">GL24</strain>
    </source>
</reference>
<dbReference type="GO" id="GO:0016020">
    <property type="term" value="C:membrane"/>
    <property type="evidence" value="ECO:0007669"/>
    <property type="project" value="UniProtKB-SubCell"/>
</dbReference>
<evidence type="ECO:0000256" key="4">
    <source>
        <dbReference type="SAM" id="Phobius"/>
    </source>
</evidence>
<feature type="transmembrane region" description="Helical" evidence="4">
    <location>
        <begin position="216"/>
        <end position="237"/>
    </location>
</feature>
<evidence type="ECO:0000313" key="7">
    <source>
        <dbReference type="Proteomes" id="UP000740926"/>
    </source>
</evidence>
<keyword evidence="4" id="KW-0472">Membrane</keyword>
<gene>
    <name evidence="6" type="ORF">G6F50_006983</name>
</gene>
<feature type="transmembrane region" description="Helical" evidence="4">
    <location>
        <begin position="130"/>
        <end position="150"/>
    </location>
</feature>
<sequence>MQLSKESESTLRSSYDEQNEMTLTLEGTTEKLPTVHTEKYDVEQGELETVDRVNTTNYVDVTIASMIELPEPDSTFYETIPDGGYGWVIAACGFLSNFIMFGISAVWGVFSNAYATSTLEGKSTTLELMGVGSLMVVMLNLFSPVGSLCIRLGIKTTMGIGTFLMALGMIMGGFSTEVWHLYVTLGLVFGFGSSLVYMSIVSVIPQWFSARRGTAMGLSSAGSGFGGLAISPMVTSLVEKYGLPWAHRIIGLMAFGICAIASCLIRTRLPPGAEKQPMKSPIKLSMLKNFNFVIMLAGVVIALFGYLIPLFYLPTFAA</sequence>
<dbReference type="PANTHER" id="PTHR11360">
    <property type="entry name" value="MONOCARBOXYLATE TRANSPORTER"/>
    <property type="match status" value="1"/>
</dbReference>
<evidence type="ECO:0000256" key="3">
    <source>
        <dbReference type="SAM" id="MobiDB-lite"/>
    </source>
</evidence>
<organism evidence="6 7">
    <name type="scientific">Rhizopus delemar</name>
    <dbReference type="NCBI Taxonomy" id="936053"/>
    <lineage>
        <taxon>Eukaryota</taxon>
        <taxon>Fungi</taxon>
        <taxon>Fungi incertae sedis</taxon>
        <taxon>Mucoromycota</taxon>
        <taxon>Mucoromycotina</taxon>
        <taxon>Mucoromycetes</taxon>
        <taxon>Mucorales</taxon>
        <taxon>Mucorineae</taxon>
        <taxon>Rhizopodaceae</taxon>
        <taxon>Rhizopus</taxon>
    </lineage>
</organism>
<dbReference type="Pfam" id="PF07690">
    <property type="entry name" value="MFS_1"/>
    <property type="match status" value="1"/>
</dbReference>
<feature type="transmembrane region" description="Helical" evidence="4">
    <location>
        <begin position="85"/>
        <end position="110"/>
    </location>
</feature>
<dbReference type="InterPro" id="IPR020846">
    <property type="entry name" value="MFS_dom"/>
</dbReference>
<evidence type="ECO:0000259" key="5">
    <source>
        <dbReference type="PROSITE" id="PS50850"/>
    </source>
</evidence>
<feature type="transmembrane region" description="Helical" evidence="4">
    <location>
        <begin position="157"/>
        <end position="175"/>
    </location>
</feature>
<dbReference type="Proteomes" id="UP000740926">
    <property type="component" value="Unassembled WGS sequence"/>
</dbReference>
<comment type="subcellular location">
    <subcellularLocation>
        <location evidence="1">Membrane</location>
        <topology evidence="1">Multi-pass membrane protein</topology>
    </subcellularLocation>
</comment>
<dbReference type="AlphaFoldDB" id="A0A9P6Z1K0"/>
<dbReference type="Gene3D" id="1.20.1250.20">
    <property type="entry name" value="MFS general substrate transporter like domains"/>
    <property type="match status" value="1"/>
</dbReference>
<comment type="caution">
    <text evidence="6">The sequence shown here is derived from an EMBL/GenBank/DDBJ whole genome shotgun (WGS) entry which is preliminary data.</text>
</comment>
<dbReference type="InterPro" id="IPR011701">
    <property type="entry name" value="MFS"/>
</dbReference>
<evidence type="ECO:0000256" key="2">
    <source>
        <dbReference type="ARBA" id="ARBA00006727"/>
    </source>
</evidence>
<keyword evidence="4" id="KW-1133">Transmembrane helix</keyword>